<reference evidence="2 3" key="1">
    <citation type="journal article" date="2019" name="Environ. Microbiol.">
        <title>Species interactions and distinct microbial communities in high Arctic permafrost affected cryosols are associated with the CH4 and CO2 gas fluxes.</title>
        <authorList>
            <person name="Altshuler I."/>
            <person name="Hamel J."/>
            <person name="Turney S."/>
            <person name="Magnuson E."/>
            <person name="Levesque R."/>
            <person name="Greer C."/>
            <person name="Whyte L.G."/>
        </authorList>
    </citation>
    <scope>NUCLEOTIDE SEQUENCE [LARGE SCALE GENOMIC DNA]</scope>
    <source>
        <strain evidence="2 3">S9.2P</strain>
    </source>
</reference>
<organism evidence="2 3">
    <name type="scientific">Hymenobacter nivis</name>
    <dbReference type="NCBI Taxonomy" id="1850093"/>
    <lineage>
        <taxon>Bacteria</taxon>
        <taxon>Pseudomonadati</taxon>
        <taxon>Bacteroidota</taxon>
        <taxon>Cytophagia</taxon>
        <taxon>Cytophagales</taxon>
        <taxon>Hymenobacteraceae</taxon>
        <taxon>Hymenobacter</taxon>
    </lineage>
</organism>
<dbReference type="Proteomes" id="UP000317646">
    <property type="component" value="Unassembled WGS sequence"/>
</dbReference>
<accession>A0A502HEY6</accession>
<proteinExistence type="predicted"/>
<feature type="compositionally biased region" description="Low complexity" evidence="1">
    <location>
        <begin position="1"/>
        <end position="18"/>
    </location>
</feature>
<evidence type="ECO:0000256" key="1">
    <source>
        <dbReference type="SAM" id="MobiDB-lite"/>
    </source>
</evidence>
<gene>
    <name evidence="2" type="ORF">EAH73_00495</name>
</gene>
<dbReference type="EMBL" id="RCYZ01000001">
    <property type="protein sequence ID" value="TPG71768.1"/>
    <property type="molecule type" value="Genomic_DNA"/>
</dbReference>
<protein>
    <submittedName>
        <fullName evidence="2">Uncharacterized protein</fullName>
    </submittedName>
</protein>
<name>A0A502HEY6_9BACT</name>
<feature type="region of interest" description="Disordered" evidence="1">
    <location>
        <begin position="1"/>
        <end position="26"/>
    </location>
</feature>
<evidence type="ECO:0000313" key="3">
    <source>
        <dbReference type="Proteomes" id="UP000317646"/>
    </source>
</evidence>
<sequence length="77" mass="7058">MCRCSAATGAPAGPAVSGAGAGSGAGAAAAGAAASSSTKKSFAALARLSNRGMAEAAVGGGWSPIANPDAARWPALN</sequence>
<dbReference type="AlphaFoldDB" id="A0A502HEY6"/>
<comment type="caution">
    <text evidence="2">The sequence shown here is derived from an EMBL/GenBank/DDBJ whole genome shotgun (WGS) entry which is preliminary data.</text>
</comment>
<evidence type="ECO:0000313" key="2">
    <source>
        <dbReference type="EMBL" id="TPG71768.1"/>
    </source>
</evidence>
<keyword evidence="3" id="KW-1185">Reference proteome</keyword>